<dbReference type="Gene3D" id="3.40.50.300">
    <property type="entry name" value="P-loop containing nucleotide triphosphate hydrolases"/>
    <property type="match status" value="1"/>
</dbReference>
<gene>
    <name evidence="3" type="ORF">ACFL27_15790</name>
</gene>
<dbReference type="InterPro" id="IPR004821">
    <property type="entry name" value="Cyt_trans-like"/>
</dbReference>
<accession>A0ABV6YZM3</accession>
<dbReference type="Pfam" id="PF13521">
    <property type="entry name" value="AAA_28"/>
    <property type="match status" value="1"/>
</dbReference>
<dbReference type="NCBIfam" id="TIGR00125">
    <property type="entry name" value="cyt_tran_rel"/>
    <property type="match status" value="1"/>
</dbReference>
<dbReference type="InterPro" id="IPR038727">
    <property type="entry name" value="NadR/Ttd14_AAA_dom"/>
</dbReference>
<proteinExistence type="predicted"/>
<dbReference type="PANTHER" id="PTHR37512">
    <property type="entry name" value="TRIFUNCTIONAL NAD BIOSYNTHESIS/REGULATOR PROTEIN NADR"/>
    <property type="match status" value="1"/>
</dbReference>
<sequence length="340" mass="39483">MLKKRGLTVGKFAPLHKGHQFLIETALAEMDEVIVIIYDCAQTTAVPLTVRSQWLKNIYPQVRVIEAWQGPTEVGHSPEIKKKHEDYIINSLGLKNITHFYCSEFYGEHMSLALGAENRLVDRERSVVPVSGTAIRADPAQFRQYLHPVVYRDLITNVVFLGAPSTGKTTITSELAREYNTVCMLEYGREYWEKHHSQRRLSPEQLVKVAEGHLAREEQLLYQANRYLFTDTNALTTYMFALYYHGSAHQRLSELALQSASRYDLVFVCDTDIPYDDTWDRSGNVNRQTFQKQIISDLLIRKIPFFMLRGPLKKRIELVKKILTKYKKYENLLELFTNWT</sequence>
<dbReference type="SUPFAM" id="SSF52540">
    <property type="entry name" value="P-loop containing nucleoside triphosphate hydrolases"/>
    <property type="match status" value="1"/>
</dbReference>
<dbReference type="Proteomes" id="UP001594351">
    <property type="component" value="Unassembled WGS sequence"/>
</dbReference>
<dbReference type="EMBL" id="JBHPBY010000212">
    <property type="protein sequence ID" value="MFC1851652.1"/>
    <property type="molecule type" value="Genomic_DNA"/>
</dbReference>
<evidence type="ECO:0000313" key="4">
    <source>
        <dbReference type="Proteomes" id="UP001594351"/>
    </source>
</evidence>
<feature type="domain" description="NadR/Ttd14 AAA" evidence="2">
    <location>
        <begin position="158"/>
        <end position="315"/>
    </location>
</feature>
<feature type="domain" description="Cytidyltransferase-like" evidence="1">
    <location>
        <begin position="7"/>
        <end position="137"/>
    </location>
</feature>
<dbReference type="Gene3D" id="3.40.50.620">
    <property type="entry name" value="HUPs"/>
    <property type="match status" value="1"/>
</dbReference>
<name>A0ABV6YZM3_UNCC1</name>
<comment type="caution">
    <text evidence="3">The sequence shown here is derived from an EMBL/GenBank/DDBJ whole genome shotgun (WGS) entry which is preliminary data.</text>
</comment>
<protein>
    <submittedName>
        <fullName evidence="3">AAA family ATPase</fullName>
    </submittedName>
</protein>
<keyword evidence="4" id="KW-1185">Reference proteome</keyword>
<evidence type="ECO:0000259" key="1">
    <source>
        <dbReference type="Pfam" id="PF01467"/>
    </source>
</evidence>
<dbReference type="InterPro" id="IPR027417">
    <property type="entry name" value="P-loop_NTPase"/>
</dbReference>
<dbReference type="SUPFAM" id="SSF52374">
    <property type="entry name" value="Nucleotidylyl transferase"/>
    <property type="match status" value="1"/>
</dbReference>
<dbReference type="PANTHER" id="PTHR37512:SF1">
    <property type="entry name" value="NADR_TTD14 AAA DOMAIN-CONTAINING PROTEIN"/>
    <property type="match status" value="1"/>
</dbReference>
<organism evidence="3 4">
    <name type="scientific">candidate division CSSED10-310 bacterium</name>
    <dbReference type="NCBI Taxonomy" id="2855610"/>
    <lineage>
        <taxon>Bacteria</taxon>
        <taxon>Bacteria division CSSED10-310</taxon>
    </lineage>
</organism>
<dbReference type="InterPro" id="IPR014729">
    <property type="entry name" value="Rossmann-like_a/b/a_fold"/>
</dbReference>
<reference evidence="3 4" key="1">
    <citation type="submission" date="2024-09" db="EMBL/GenBank/DDBJ databases">
        <title>Laminarin stimulates single cell rates of sulfate reduction while oxygen inhibits transcriptomic activity in coastal marine sediment.</title>
        <authorList>
            <person name="Lindsay M."/>
            <person name="Orcutt B."/>
            <person name="Emerson D."/>
            <person name="Stepanauskas R."/>
            <person name="D'Angelo T."/>
        </authorList>
    </citation>
    <scope>NUCLEOTIDE SEQUENCE [LARGE SCALE GENOMIC DNA]</scope>
    <source>
        <strain evidence="3">SAG AM-311-K15</strain>
    </source>
</reference>
<evidence type="ECO:0000313" key="3">
    <source>
        <dbReference type="EMBL" id="MFC1851652.1"/>
    </source>
</evidence>
<dbReference type="InterPro" id="IPR052735">
    <property type="entry name" value="NAD_biosynth-regulator"/>
</dbReference>
<dbReference type="Pfam" id="PF01467">
    <property type="entry name" value="CTP_transf_like"/>
    <property type="match status" value="1"/>
</dbReference>
<evidence type="ECO:0000259" key="2">
    <source>
        <dbReference type="Pfam" id="PF13521"/>
    </source>
</evidence>